<gene>
    <name evidence="2" type="ORF">Goshw_027621</name>
</gene>
<evidence type="ECO:0000313" key="2">
    <source>
        <dbReference type="EMBL" id="MBA0861417.1"/>
    </source>
</evidence>
<feature type="non-terminal residue" evidence="2">
    <location>
        <position position="210"/>
    </location>
</feature>
<feature type="transmembrane region" description="Helical" evidence="1">
    <location>
        <begin position="118"/>
        <end position="136"/>
    </location>
</feature>
<evidence type="ECO:0000313" key="3">
    <source>
        <dbReference type="Proteomes" id="UP000593576"/>
    </source>
</evidence>
<organism evidence="2 3">
    <name type="scientific">Gossypium schwendimanii</name>
    <name type="common">Cotton</name>
    <dbReference type="NCBI Taxonomy" id="34291"/>
    <lineage>
        <taxon>Eukaryota</taxon>
        <taxon>Viridiplantae</taxon>
        <taxon>Streptophyta</taxon>
        <taxon>Embryophyta</taxon>
        <taxon>Tracheophyta</taxon>
        <taxon>Spermatophyta</taxon>
        <taxon>Magnoliopsida</taxon>
        <taxon>eudicotyledons</taxon>
        <taxon>Gunneridae</taxon>
        <taxon>Pentapetalae</taxon>
        <taxon>rosids</taxon>
        <taxon>malvids</taxon>
        <taxon>Malvales</taxon>
        <taxon>Malvaceae</taxon>
        <taxon>Malvoideae</taxon>
        <taxon>Gossypium</taxon>
    </lineage>
</organism>
<feature type="non-terminal residue" evidence="2">
    <location>
        <position position="1"/>
    </location>
</feature>
<dbReference type="EMBL" id="JABFAF010000007">
    <property type="protein sequence ID" value="MBA0861417.1"/>
    <property type="molecule type" value="Genomic_DNA"/>
</dbReference>
<dbReference type="AlphaFoldDB" id="A0A7J9LRX4"/>
<dbReference type="Proteomes" id="UP000593576">
    <property type="component" value="Unassembled WGS sequence"/>
</dbReference>
<accession>A0A7J9LRX4</accession>
<keyword evidence="1" id="KW-1133">Transmembrane helix</keyword>
<name>A0A7J9LRX4_GOSSC</name>
<proteinExistence type="predicted"/>
<keyword evidence="1" id="KW-0472">Membrane</keyword>
<evidence type="ECO:0000256" key="1">
    <source>
        <dbReference type="SAM" id="Phobius"/>
    </source>
</evidence>
<protein>
    <submittedName>
        <fullName evidence="2">Uncharacterized protein</fullName>
    </submittedName>
</protein>
<keyword evidence="3" id="KW-1185">Reference proteome</keyword>
<reference evidence="2 3" key="1">
    <citation type="journal article" date="2019" name="Genome Biol. Evol.">
        <title>Insights into the evolution of the New World diploid cottons (Gossypium, subgenus Houzingenia) based on genome sequencing.</title>
        <authorList>
            <person name="Grover C.E."/>
            <person name="Arick M.A. 2nd"/>
            <person name="Thrash A."/>
            <person name="Conover J.L."/>
            <person name="Sanders W.S."/>
            <person name="Peterson D.G."/>
            <person name="Frelichowski J.E."/>
            <person name="Scheffler J.A."/>
            <person name="Scheffler B.E."/>
            <person name="Wendel J.F."/>
        </authorList>
    </citation>
    <scope>NUCLEOTIDE SEQUENCE [LARGE SCALE GENOMIC DNA]</scope>
    <source>
        <strain evidence="2">1</strain>
        <tissue evidence="2">Leaf</tissue>
    </source>
</reference>
<comment type="caution">
    <text evidence="2">The sequence shown here is derived from an EMBL/GenBank/DDBJ whole genome shotgun (WGS) entry which is preliminary data.</text>
</comment>
<sequence>ELVRRLRERVRETLLTLDCHKLRPVRSLSEVSMWDRSLRDSNWLIKAMMDDDRPCLSGRTTSFSIDLSKLSLLDDDNNTTLYLLIPRGVASGCLPENIVAVGRGRFGSKLRSRRDSKVLFCGGFGSLWYVFGFFGGDRDGLDWGTVWQWWGFVLGLGCERDPEYQEGTMGWWEWREGDFVRPIWGFFYVKGNESGYGSELGKRGRENLDF</sequence>
<keyword evidence="1" id="KW-0812">Transmembrane</keyword>